<keyword evidence="2" id="KW-1185">Reference proteome</keyword>
<sequence>MVGEVKVMAVTEVQPMVAVMTLVQVLVMEQVGFMAGEAIVAVVGITHMPDRMEAF</sequence>
<protein>
    <submittedName>
        <fullName evidence="1">Uncharacterized protein</fullName>
    </submittedName>
</protein>
<comment type="caution">
    <text evidence="1">The sequence shown here is derived from an EMBL/GenBank/DDBJ whole genome shotgun (WGS) entry which is preliminary data.</text>
</comment>
<accession>A0AAV5LH37</accession>
<evidence type="ECO:0000313" key="2">
    <source>
        <dbReference type="Proteomes" id="UP001054252"/>
    </source>
</evidence>
<dbReference type="AlphaFoldDB" id="A0AAV5LH37"/>
<name>A0AAV5LH37_9ROSI</name>
<evidence type="ECO:0000313" key="1">
    <source>
        <dbReference type="EMBL" id="GKV36482.1"/>
    </source>
</evidence>
<gene>
    <name evidence="1" type="ORF">SLEP1_g44609</name>
</gene>
<dbReference type="Proteomes" id="UP001054252">
    <property type="component" value="Unassembled WGS sequence"/>
</dbReference>
<dbReference type="EMBL" id="BPVZ01000116">
    <property type="protein sequence ID" value="GKV36482.1"/>
    <property type="molecule type" value="Genomic_DNA"/>
</dbReference>
<reference evidence="1 2" key="1">
    <citation type="journal article" date="2021" name="Commun. Biol.">
        <title>The genome of Shorea leprosula (Dipterocarpaceae) highlights the ecological relevance of drought in aseasonal tropical rainforests.</title>
        <authorList>
            <person name="Ng K.K.S."/>
            <person name="Kobayashi M.J."/>
            <person name="Fawcett J.A."/>
            <person name="Hatakeyama M."/>
            <person name="Paape T."/>
            <person name="Ng C.H."/>
            <person name="Ang C.C."/>
            <person name="Tnah L.H."/>
            <person name="Lee C.T."/>
            <person name="Nishiyama T."/>
            <person name="Sese J."/>
            <person name="O'Brien M.J."/>
            <person name="Copetti D."/>
            <person name="Mohd Noor M.I."/>
            <person name="Ong R.C."/>
            <person name="Putra M."/>
            <person name="Sireger I.Z."/>
            <person name="Indrioko S."/>
            <person name="Kosugi Y."/>
            <person name="Izuno A."/>
            <person name="Isagi Y."/>
            <person name="Lee S.L."/>
            <person name="Shimizu K.K."/>
        </authorList>
    </citation>
    <scope>NUCLEOTIDE SEQUENCE [LARGE SCALE GENOMIC DNA]</scope>
    <source>
        <strain evidence="1">214</strain>
    </source>
</reference>
<proteinExistence type="predicted"/>
<organism evidence="1 2">
    <name type="scientific">Rubroshorea leprosula</name>
    <dbReference type="NCBI Taxonomy" id="152421"/>
    <lineage>
        <taxon>Eukaryota</taxon>
        <taxon>Viridiplantae</taxon>
        <taxon>Streptophyta</taxon>
        <taxon>Embryophyta</taxon>
        <taxon>Tracheophyta</taxon>
        <taxon>Spermatophyta</taxon>
        <taxon>Magnoliopsida</taxon>
        <taxon>eudicotyledons</taxon>
        <taxon>Gunneridae</taxon>
        <taxon>Pentapetalae</taxon>
        <taxon>rosids</taxon>
        <taxon>malvids</taxon>
        <taxon>Malvales</taxon>
        <taxon>Dipterocarpaceae</taxon>
        <taxon>Rubroshorea</taxon>
    </lineage>
</organism>